<evidence type="ECO:0008006" key="2">
    <source>
        <dbReference type="Google" id="ProtNLM"/>
    </source>
</evidence>
<dbReference type="Proteomes" id="UP000885779">
    <property type="component" value="Unassembled WGS sequence"/>
</dbReference>
<gene>
    <name evidence="1" type="ORF">ENK44_01515</name>
</gene>
<dbReference type="EMBL" id="DRQG01000015">
    <property type="protein sequence ID" value="HGY54356.1"/>
    <property type="molecule type" value="Genomic_DNA"/>
</dbReference>
<protein>
    <recommendedName>
        <fullName evidence="2">Type IV pilus assembly protein PilM</fullName>
    </recommendedName>
</protein>
<sequence length="303" mass="34631">MNDLFGISFSEKALHFVHIREGNLNAAEAIPYPIPIEISELFSEQSMGVMAEIIRNKKNEYGLEAVDLNIALPSKYAFLKKVAVPIDEEKDIVVEHMKWDLDTYLPDKLENYKVIKTEIEYDLTSYKEILVICISKTIIQRLLSLADKSETALKELLLDTFSLERFLKNHNYLSPSSNVAVFSLDTLDIKTDFFINGKYYLTITEPYYGKSKDVPLEERIKDIAKQHLGKIESHISFAPFVKEDQVSLLVQGTGLNEEIFYSLQNAFSQELTRIPSPEQTVGILNNDNFNLYALGVVNYRISI</sequence>
<evidence type="ECO:0000313" key="1">
    <source>
        <dbReference type="EMBL" id="HGY54356.1"/>
    </source>
</evidence>
<name>A0A7V4TXQ3_CALAY</name>
<comment type="caution">
    <text evidence="1">The sequence shown here is derived from an EMBL/GenBank/DDBJ whole genome shotgun (WGS) entry which is preliminary data.</text>
</comment>
<accession>A0A7V4TXQ3</accession>
<proteinExistence type="predicted"/>
<dbReference type="AlphaFoldDB" id="A0A7V4TXQ3"/>
<organism evidence="1">
    <name type="scientific">Caldithrix abyssi</name>
    <dbReference type="NCBI Taxonomy" id="187145"/>
    <lineage>
        <taxon>Bacteria</taxon>
        <taxon>Pseudomonadati</taxon>
        <taxon>Calditrichota</taxon>
        <taxon>Calditrichia</taxon>
        <taxon>Calditrichales</taxon>
        <taxon>Calditrichaceae</taxon>
        <taxon>Caldithrix</taxon>
    </lineage>
</organism>
<reference evidence="1" key="1">
    <citation type="journal article" date="2020" name="mSystems">
        <title>Genome- and Community-Level Interaction Insights into Carbon Utilization and Element Cycling Functions of Hydrothermarchaeota in Hydrothermal Sediment.</title>
        <authorList>
            <person name="Zhou Z."/>
            <person name="Liu Y."/>
            <person name="Xu W."/>
            <person name="Pan J."/>
            <person name="Luo Z.H."/>
            <person name="Li M."/>
        </authorList>
    </citation>
    <scope>NUCLEOTIDE SEQUENCE [LARGE SCALE GENOMIC DNA]</scope>
    <source>
        <strain evidence="1">HyVt-577</strain>
    </source>
</reference>